<keyword evidence="3" id="KW-1185">Reference proteome</keyword>
<proteinExistence type="predicted"/>
<name>A0ABR8FVP4_9NOSO</name>
<feature type="domain" description="eCIS core" evidence="1">
    <location>
        <begin position="82"/>
        <end position="147"/>
    </location>
</feature>
<reference evidence="2 3" key="1">
    <citation type="journal article" date="2020" name="ISME J.">
        <title>Comparative genomics reveals insights into cyanobacterial evolution and habitat adaptation.</title>
        <authorList>
            <person name="Chen M.Y."/>
            <person name="Teng W.K."/>
            <person name="Zhao L."/>
            <person name="Hu C.X."/>
            <person name="Zhou Y.K."/>
            <person name="Han B.P."/>
            <person name="Song L.R."/>
            <person name="Shu W.S."/>
        </authorList>
    </citation>
    <scope>NUCLEOTIDE SEQUENCE [LARGE SCALE GENOMIC DNA]</scope>
    <source>
        <strain evidence="2 3">FACHB-130</strain>
    </source>
</reference>
<evidence type="ECO:0000313" key="3">
    <source>
        <dbReference type="Proteomes" id="UP000603457"/>
    </source>
</evidence>
<dbReference type="InterPro" id="IPR025295">
    <property type="entry name" value="eCIS_core_dom"/>
</dbReference>
<dbReference type="Proteomes" id="UP000603457">
    <property type="component" value="Unassembled WGS sequence"/>
</dbReference>
<evidence type="ECO:0000313" key="2">
    <source>
        <dbReference type="EMBL" id="MBD2595504.1"/>
    </source>
</evidence>
<dbReference type="EMBL" id="JACJTB010000016">
    <property type="protein sequence ID" value="MBD2595504.1"/>
    <property type="molecule type" value="Genomic_DNA"/>
</dbReference>
<protein>
    <submittedName>
        <fullName evidence="2">DUF4157 domain-containing protein</fullName>
    </submittedName>
</protein>
<gene>
    <name evidence="2" type="ORF">H6G74_14365</name>
</gene>
<dbReference type="Pfam" id="PF13699">
    <property type="entry name" value="eCIS_core"/>
    <property type="match status" value="1"/>
</dbReference>
<comment type="caution">
    <text evidence="2">The sequence shown here is derived from an EMBL/GenBank/DDBJ whole genome shotgun (WGS) entry which is preliminary data.</text>
</comment>
<evidence type="ECO:0000259" key="1">
    <source>
        <dbReference type="Pfam" id="PF13699"/>
    </source>
</evidence>
<sequence>MKLMIGEPGDKYEQQAERVAPNVMQQINTSLQAGYMQSQPIMQRVAEGGMAASPDEAIQAKGEINGNSQESTEKLHPNQTGLPDELKAGVENLSGYSLDDVKVHYNSPKPSQLQALAYTQGTEIHVAPGHEEHLPHETWHVVQQMQGRVKPTMQMKGVQINDNEGLEKEADAMGKKAEIYGEYNPSSREGQKLIGYKLTHVVQQNGNAFPLTIQRQLKYRANSWTNDENTLKNAVQAGGGAETLYDSAPNIVKTFIKTKLAEPQQWGYYNTKDPESLFTSDANDRKPLQKIDNIRAWIKALIEYYKDSKTQTGFFPNYTSSITDTEKHEQNWQKWINEQLSKITVDKTAWTTYDNDKLVAVTAAQELDTGMTIGKDYAAEVAKVKSFADKVKTYKTNPLQGKPITPTWIQDPIYGTGDSVEVEYVPGYSMPRGSGSKITTPIDDFYKARKYKEGGTTMWVKGHLLNDHVGGLEKHYNIAPLYTALNADMEKIIEGKLKSTVADMIRLERENAQRYQSIKYTVQLGPQESRAETQIWKNLATNIQTQYNTDSTISTLAPNEKDILTQFNWWGKIQTEVNALTKDMADLWEMEDQLVRDWAIKLEITYTDGKVESIYRYLDNTKYKIKDLYHNTYEPMTAKIKKDDALSINLQQSLQKPVYLEARLATLSEEDYNFVKSRLKDANLDQFDQFPTYNSRETGLKQWVASAIDLQLANIQKSLEDLKNPDIRRKEQRKTIPRFNQLHRNFDSLNPEQQTMVIDEVKSPSTQERLKRQRENKEKDIQQEYELPGTPEMTTFVEETEELIERQVKGQKREEDEKNNKVLNEIYELKNMVQNPKWEKLKSNILNGSLGENVKFIIVGIMFQMQMIFQKNQSEEGSVRTDVSSLMNNDNYNDTKQYLEEQLNSI</sequence>
<accession>A0ABR8FVP4</accession>
<organism evidence="2 3">
    <name type="scientific">Nostoc spongiaeforme FACHB-130</name>
    <dbReference type="NCBI Taxonomy" id="1357510"/>
    <lineage>
        <taxon>Bacteria</taxon>
        <taxon>Bacillati</taxon>
        <taxon>Cyanobacteriota</taxon>
        <taxon>Cyanophyceae</taxon>
        <taxon>Nostocales</taxon>
        <taxon>Nostocaceae</taxon>
        <taxon>Nostoc</taxon>
    </lineage>
</organism>